<reference evidence="7 8" key="1">
    <citation type="submission" date="2019-08" db="EMBL/GenBank/DDBJ databases">
        <title>Actinomadura sp. nov. CYP1-5 isolated from mountain soil.</title>
        <authorList>
            <person name="Songsumanus A."/>
            <person name="Kuncharoen N."/>
            <person name="Kudo T."/>
            <person name="Yuki M."/>
            <person name="Igarashi Y."/>
            <person name="Tanasupawat S."/>
        </authorList>
    </citation>
    <scope>NUCLEOTIDE SEQUENCE [LARGE SCALE GENOMIC DNA]</scope>
    <source>
        <strain evidence="7 8">CYP1-5</strain>
    </source>
</reference>
<dbReference type="CDD" id="cd00397">
    <property type="entry name" value="DNA_BRE_C"/>
    <property type="match status" value="1"/>
</dbReference>
<sequence length="341" mass="37857">MSRCPRFPPVRGRARFHDGDLGRPCGLYRRGPFSSRPGGGAVCPTAETSTPAGVSVAAGVSVEAAAERFLRRRDLDPDTLRTYAQTMRWLRREFGDGAPLRRMTADRVAAAFHAAWGGAAARTWNRHRAALRSFTTWAARRGWDLGDPAAGIARRPEPRGRARVLDRRHVAALLERPDVPPRDRTLWRVLYESAAGADRVLSLDVTDLDLAANRARATKDGVLRWVRWQPATTRRLAELAAGRPCGPLFLTARRPAPARMPDPADLCPVTGRARLSYERAAYLFKRATRDLDPDGRGCTLHQLRHSRLTHLGEDGWTAAMLMDLSGHDDIRSLAPYADRPQ</sequence>
<dbReference type="GO" id="GO:0003677">
    <property type="term" value="F:DNA binding"/>
    <property type="evidence" value="ECO:0007669"/>
    <property type="project" value="UniProtKB-UniRule"/>
</dbReference>
<dbReference type="InterPro" id="IPR004107">
    <property type="entry name" value="Integrase_SAM-like_N"/>
</dbReference>
<dbReference type="AlphaFoldDB" id="A0A5D3FEJ9"/>
<dbReference type="GO" id="GO:0015074">
    <property type="term" value="P:DNA integration"/>
    <property type="evidence" value="ECO:0007669"/>
    <property type="project" value="UniProtKB-KW"/>
</dbReference>
<dbReference type="InterPro" id="IPR002104">
    <property type="entry name" value="Integrase_catalytic"/>
</dbReference>
<dbReference type="PROSITE" id="PS51898">
    <property type="entry name" value="TYR_RECOMBINASE"/>
    <property type="match status" value="1"/>
</dbReference>
<dbReference type="Gene3D" id="1.10.150.130">
    <property type="match status" value="1"/>
</dbReference>
<dbReference type="InterPro" id="IPR044068">
    <property type="entry name" value="CB"/>
</dbReference>
<dbReference type="Proteomes" id="UP000323505">
    <property type="component" value="Unassembled WGS sequence"/>
</dbReference>
<organism evidence="7 8">
    <name type="scientific">Actinomadura decatromicini</name>
    <dbReference type="NCBI Taxonomy" id="2604572"/>
    <lineage>
        <taxon>Bacteria</taxon>
        <taxon>Bacillati</taxon>
        <taxon>Actinomycetota</taxon>
        <taxon>Actinomycetes</taxon>
        <taxon>Streptosporangiales</taxon>
        <taxon>Thermomonosporaceae</taxon>
        <taxon>Actinomadura</taxon>
    </lineage>
</organism>
<keyword evidence="8" id="KW-1185">Reference proteome</keyword>
<evidence type="ECO:0000256" key="2">
    <source>
        <dbReference type="ARBA" id="ARBA00023125"/>
    </source>
</evidence>
<evidence type="ECO:0000313" key="8">
    <source>
        <dbReference type="Proteomes" id="UP000323505"/>
    </source>
</evidence>
<evidence type="ECO:0000256" key="1">
    <source>
        <dbReference type="ARBA" id="ARBA00022908"/>
    </source>
</evidence>
<protein>
    <submittedName>
        <fullName evidence="7">Tyrosine-type recombinase/integrase</fullName>
    </submittedName>
</protein>
<dbReference type="GO" id="GO:0006310">
    <property type="term" value="P:DNA recombination"/>
    <property type="evidence" value="ECO:0007669"/>
    <property type="project" value="UniProtKB-KW"/>
</dbReference>
<dbReference type="Pfam" id="PF00589">
    <property type="entry name" value="Phage_integrase"/>
    <property type="match status" value="1"/>
</dbReference>
<dbReference type="PROSITE" id="PS51900">
    <property type="entry name" value="CB"/>
    <property type="match status" value="1"/>
</dbReference>
<keyword evidence="2 4" id="KW-0238">DNA-binding</keyword>
<evidence type="ECO:0000259" key="5">
    <source>
        <dbReference type="PROSITE" id="PS51898"/>
    </source>
</evidence>
<name>A0A5D3FEJ9_9ACTN</name>
<dbReference type="EMBL" id="VSRQ01000005">
    <property type="protein sequence ID" value="TYK47297.1"/>
    <property type="molecule type" value="Genomic_DNA"/>
</dbReference>
<comment type="caution">
    <text evidence="7">The sequence shown here is derived from an EMBL/GenBank/DDBJ whole genome shotgun (WGS) entry which is preliminary data.</text>
</comment>
<feature type="domain" description="Tyr recombinase" evidence="5">
    <location>
        <begin position="160"/>
        <end position="341"/>
    </location>
</feature>
<evidence type="ECO:0000259" key="6">
    <source>
        <dbReference type="PROSITE" id="PS51900"/>
    </source>
</evidence>
<evidence type="ECO:0000313" key="7">
    <source>
        <dbReference type="EMBL" id="TYK47297.1"/>
    </source>
</evidence>
<accession>A0A5D3FEJ9</accession>
<dbReference type="SUPFAM" id="SSF56349">
    <property type="entry name" value="DNA breaking-rejoining enzymes"/>
    <property type="match status" value="1"/>
</dbReference>
<dbReference type="Gene3D" id="1.10.443.10">
    <property type="entry name" value="Intergrase catalytic core"/>
    <property type="match status" value="1"/>
</dbReference>
<gene>
    <name evidence="7" type="ORF">FXF68_26275</name>
</gene>
<keyword evidence="1" id="KW-0229">DNA integration</keyword>
<keyword evidence="3" id="KW-0233">DNA recombination</keyword>
<dbReference type="Pfam" id="PF02899">
    <property type="entry name" value="Phage_int_SAM_1"/>
    <property type="match status" value="1"/>
</dbReference>
<evidence type="ECO:0000256" key="3">
    <source>
        <dbReference type="ARBA" id="ARBA00023172"/>
    </source>
</evidence>
<feature type="domain" description="Core-binding (CB)" evidence="6">
    <location>
        <begin position="60"/>
        <end position="139"/>
    </location>
</feature>
<dbReference type="InterPro" id="IPR013762">
    <property type="entry name" value="Integrase-like_cat_sf"/>
</dbReference>
<evidence type="ECO:0000256" key="4">
    <source>
        <dbReference type="PROSITE-ProRule" id="PRU01248"/>
    </source>
</evidence>
<dbReference type="InterPro" id="IPR011010">
    <property type="entry name" value="DNA_brk_join_enz"/>
</dbReference>
<dbReference type="InterPro" id="IPR010998">
    <property type="entry name" value="Integrase_recombinase_N"/>
</dbReference>
<proteinExistence type="predicted"/>